<dbReference type="Pfam" id="PF13193">
    <property type="entry name" value="AMP-binding_C"/>
    <property type="match status" value="1"/>
</dbReference>
<dbReference type="InterPro" id="IPR025110">
    <property type="entry name" value="AMP-bd_C"/>
</dbReference>
<evidence type="ECO:0000313" key="6">
    <source>
        <dbReference type="Proteomes" id="UP000799771"/>
    </source>
</evidence>
<dbReference type="Proteomes" id="UP000799771">
    <property type="component" value="Unassembled WGS sequence"/>
</dbReference>
<dbReference type="Gene3D" id="3.40.50.12780">
    <property type="entry name" value="N-terminal domain of ligase-like"/>
    <property type="match status" value="1"/>
</dbReference>
<keyword evidence="6" id="KW-1185">Reference proteome</keyword>
<dbReference type="GeneID" id="54410789"/>
<dbReference type="PROSITE" id="PS00455">
    <property type="entry name" value="AMP_BINDING"/>
    <property type="match status" value="1"/>
</dbReference>
<dbReference type="OrthoDB" id="10253115at2759"/>
<dbReference type="PANTHER" id="PTHR43201">
    <property type="entry name" value="ACYL-COA SYNTHETASE"/>
    <property type="match status" value="1"/>
</dbReference>
<dbReference type="InterPro" id="IPR020845">
    <property type="entry name" value="AMP-binding_CS"/>
</dbReference>
<proteinExistence type="inferred from homology"/>
<dbReference type="EMBL" id="ML977504">
    <property type="protein sequence ID" value="KAF2130332.1"/>
    <property type="molecule type" value="Genomic_DNA"/>
</dbReference>
<name>A0A6A6AEG5_9PLEO</name>
<protein>
    <submittedName>
        <fullName evidence="5">Acetyl-CoA synthetase-like protein</fullName>
    </submittedName>
</protein>
<dbReference type="InterPro" id="IPR045851">
    <property type="entry name" value="AMP-bd_C_sf"/>
</dbReference>
<dbReference type="PANTHER" id="PTHR43201:SF6">
    <property type="entry name" value="ACYL COA SYNTHETASE (EUROFUNG)"/>
    <property type="match status" value="1"/>
</dbReference>
<dbReference type="AlphaFoldDB" id="A0A6A6AEG5"/>
<dbReference type="Pfam" id="PF00501">
    <property type="entry name" value="AMP-binding"/>
    <property type="match status" value="1"/>
</dbReference>
<dbReference type="Gene3D" id="3.30.300.30">
    <property type="match status" value="1"/>
</dbReference>
<accession>A0A6A6AEG5</accession>
<reference evidence="5" key="1">
    <citation type="journal article" date="2020" name="Stud. Mycol.">
        <title>101 Dothideomycetes genomes: a test case for predicting lifestyles and emergence of pathogens.</title>
        <authorList>
            <person name="Haridas S."/>
            <person name="Albert R."/>
            <person name="Binder M."/>
            <person name="Bloem J."/>
            <person name="Labutti K."/>
            <person name="Salamov A."/>
            <person name="Andreopoulos B."/>
            <person name="Baker S."/>
            <person name="Barry K."/>
            <person name="Bills G."/>
            <person name="Bluhm B."/>
            <person name="Cannon C."/>
            <person name="Castanera R."/>
            <person name="Culley D."/>
            <person name="Daum C."/>
            <person name="Ezra D."/>
            <person name="Gonzalez J."/>
            <person name="Henrissat B."/>
            <person name="Kuo A."/>
            <person name="Liang C."/>
            <person name="Lipzen A."/>
            <person name="Lutzoni F."/>
            <person name="Magnuson J."/>
            <person name="Mondo S."/>
            <person name="Nolan M."/>
            <person name="Ohm R."/>
            <person name="Pangilinan J."/>
            <person name="Park H.-J."/>
            <person name="Ramirez L."/>
            <person name="Alfaro M."/>
            <person name="Sun H."/>
            <person name="Tritt A."/>
            <person name="Yoshinaga Y."/>
            <person name="Zwiers L.-H."/>
            <person name="Turgeon B."/>
            <person name="Goodwin S."/>
            <person name="Spatafora J."/>
            <person name="Crous P."/>
            <person name="Grigoriev I."/>
        </authorList>
    </citation>
    <scope>NUCLEOTIDE SEQUENCE</scope>
    <source>
        <strain evidence="5">CBS 119687</strain>
    </source>
</reference>
<gene>
    <name evidence="5" type="ORF">P153DRAFT_384612</name>
</gene>
<evidence type="ECO:0000259" key="4">
    <source>
        <dbReference type="Pfam" id="PF13193"/>
    </source>
</evidence>
<feature type="domain" description="AMP-binding enzyme C-terminal" evidence="4">
    <location>
        <begin position="489"/>
        <end position="570"/>
    </location>
</feature>
<comment type="pathway">
    <text evidence="1">Siderophore biosynthesis.</text>
</comment>
<sequence length="639" mass="71334">MAELYDQSRNDALQRLNQTLLQIDPYILPPYPNLSIVSGPLDPPLLQCTVSQLLRQQVDAYSDNEAIIIPWTGARWTYQKLWNESSLLARALLSYGVRPGDRIGIMSGNCEKYIAVFFACARVGAICVTLNNTYTATEMKYALRHTKCRVLFTTPTIAKFDNTPLLEKLRDAEITSILPDLKTVCLIRGNQEGFIPYDEFLDEAHRVPDHILDMFDGIIGPHDVANLQFTSGSTGNPKAAMLTHHNLINNSRFIGDRMKLTPNDTLCCPPPLFHCFGLTLGLLATLTHGGKIVFPAESFDPVACMYAISNEHCTALHGVPAMIDSILSAERPSGWTSELRTGIVAGSPVPRWLMERMVSELGMTDFTSSYGLTEASPTVFNAHTTDSLHARLTTVGTVLPHARVKIVDTENMVVPIGVRGELCITGYQMCRGYWENPEKTAELLVRDEHGELWLHTGDEAVLDVDGYCTITGRFKDIIIRGGENIYPLEIEERLVQHPSIARAIVVGVSHQRYVEVPAAFLEQQEGAEKPSLEEVKAWVRKVLGRHKAPAHVFWLGEDCSAEVPLTGSGKIKKFVLRDVAEKLLKEGQPNAIDINFEAARLPQLEHELANAPRCQTPDLRQARSIRYWNMDMQYIVDDF</sequence>
<comment type="similarity">
    <text evidence="2">Belongs to the ATP-dependent AMP-binding enzyme family.</text>
</comment>
<dbReference type="InterPro" id="IPR000873">
    <property type="entry name" value="AMP-dep_synth/lig_dom"/>
</dbReference>
<feature type="domain" description="AMP-dependent synthetase/ligase" evidence="3">
    <location>
        <begin position="55"/>
        <end position="434"/>
    </location>
</feature>
<dbReference type="GO" id="GO:0031956">
    <property type="term" value="F:medium-chain fatty acid-CoA ligase activity"/>
    <property type="evidence" value="ECO:0007669"/>
    <property type="project" value="TreeGrafter"/>
</dbReference>
<dbReference type="GO" id="GO:0006631">
    <property type="term" value="P:fatty acid metabolic process"/>
    <property type="evidence" value="ECO:0007669"/>
    <property type="project" value="TreeGrafter"/>
</dbReference>
<evidence type="ECO:0000256" key="2">
    <source>
        <dbReference type="ARBA" id="ARBA00006432"/>
    </source>
</evidence>
<dbReference type="InterPro" id="IPR042099">
    <property type="entry name" value="ANL_N_sf"/>
</dbReference>
<dbReference type="FunFam" id="3.40.50.12780:FF:000003">
    <property type="entry name" value="Long-chain-fatty-acid--CoA ligase FadD"/>
    <property type="match status" value="1"/>
</dbReference>
<dbReference type="RefSeq" id="XP_033524719.1">
    <property type="nucleotide sequence ID" value="XM_033670357.1"/>
</dbReference>
<evidence type="ECO:0000259" key="3">
    <source>
        <dbReference type="Pfam" id="PF00501"/>
    </source>
</evidence>
<evidence type="ECO:0000256" key="1">
    <source>
        <dbReference type="ARBA" id="ARBA00004924"/>
    </source>
</evidence>
<organism evidence="5 6">
    <name type="scientific">Dothidotthia symphoricarpi CBS 119687</name>
    <dbReference type="NCBI Taxonomy" id="1392245"/>
    <lineage>
        <taxon>Eukaryota</taxon>
        <taxon>Fungi</taxon>
        <taxon>Dikarya</taxon>
        <taxon>Ascomycota</taxon>
        <taxon>Pezizomycotina</taxon>
        <taxon>Dothideomycetes</taxon>
        <taxon>Pleosporomycetidae</taxon>
        <taxon>Pleosporales</taxon>
        <taxon>Dothidotthiaceae</taxon>
        <taxon>Dothidotthia</taxon>
    </lineage>
</organism>
<evidence type="ECO:0000313" key="5">
    <source>
        <dbReference type="EMBL" id="KAF2130332.1"/>
    </source>
</evidence>
<dbReference type="SUPFAM" id="SSF56801">
    <property type="entry name" value="Acetyl-CoA synthetase-like"/>
    <property type="match status" value="1"/>
</dbReference>